<protein>
    <submittedName>
        <fullName evidence="6">Peptide/nickel transport system substrate-binding protein</fullName>
    </submittedName>
</protein>
<dbReference type="PANTHER" id="PTHR30290:SF10">
    <property type="entry name" value="PERIPLASMIC OLIGOPEPTIDE-BINDING PROTEIN-RELATED"/>
    <property type="match status" value="1"/>
</dbReference>
<evidence type="ECO:0000313" key="7">
    <source>
        <dbReference type="Proteomes" id="UP000192917"/>
    </source>
</evidence>
<evidence type="ECO:0000256" key="3">
    <source>
        <dbReference type="ARBA" id="ARBA00022448"/>
    </source>
</evidence>
<organism evidence="6 7">
    <name type="scientific">Tistlia consotensis USBA 355</name>
    <dbReference type="NCBI Taxonomy" id="560819"/>
    <lineage>
        <taxon>Bacteria</taxon>
        <taxon>Pseudomonadati</taxon>
        <taxon>Pseudomonadota</taxon>
        <taxon>Alphaproteobacteria</taxon>
        <taxon>Rhodospirillales</taxon>
        <taxon>Rhodovibrionaceae</taxon>
        <taxon>Tistlia</taxon>
    </lineage>
</organism>
<dbReference type="GO" id="GO:0015833">
    <property type="term" value="P:peptide transport"/>
    <property type="evidence" value="ECO:0007669"/>
    <property type="project" value="TreeGrafter"/>
</dbReference>
<dbReference type="InterPro" id="IPR000914">
    <property type="entry name" value="SBP_5_dom"/>
</dbReference>
<dbReference type="PIRSF" id="PIRSF002741">
    <property type="entry name" value="MppA"/>
    <property type="match status" value="1"/>
</dbReference>
<keyword evidence="4" id="KW-0732">Signal</keyword>
<sequence>MDEISRLIDLAESGLVDRRGFMTGALALGVTVGAASTLWSRTARAAAKKGGHFRLAVASGSTSDTLDSATFDSTFNQVLGYGTLRNALTEIKADGTVGPELAESWEAEPDATIWVFTLRKGVTFHSGKTVTTEDGIASMHHHTGKDSHSAAKPLFSAVESISADGPDKVVFKLKAGNADFSYYMSDYHLCILPSKDGKVDATSGDGTGGYVLEHFEPGVRATAKHNPNYFKGDRAHFDSVELLSVTDPAARTNAISTGEIDVMERVDLKTVNLMKRRPGIEVIVTDGLQHYTMPMITKDKPFDNNDVRLALKYAVDRNELLKKVLRGFGRVGNDEPLAPANRFYAADIPQRHYDPDKAKFHLKKAGMSNLKVQLSAADAAFAGAVEAAELYQAQARACGIDVRIVREPNDGYWSNVWLKKPFCMVYWGGRPTADQMFTTVYSAGAPWNDAYWIDKRFNELLVEARGLLDEKKRAEIYREMQLIVRDKGGTIIPLFASYVDAATDKIGHGDIAGNYALDGLKITERWWFA</sequence>
<keyword evidence="7" id="KW-1185">Reference proteome</keyword>
<evidence type="ECO:0000259" key="5">
    <source>
        <dbReference type="Pfam" id="PF00496"/>
    </source>
</evidence>
<dbReference type="PANTHER" id="PTHR30290">
    <property type="entry name" value="PERIPLASMIC BINDING COMPONENT OF ABC TRANSPORTER"/>
    <property type="match status" value="1"/>
</dbReference>
<dbReference type="STRING" id="560819.SAMN05428998_1528"/>
<dbReference type="SUPFAM" id="SSF53850">
    <property type="entry name" value="Periplasmic binding protein-like II"/>
    <property type="match status" value="1"/>
</dbReference>
<dbReference type="GO" id="GO:0043190">
    <property type="term" value="C:ATP-binding cassette (ABC) transporter complex"/>
    <property type="evidence" value="ECO:0007669"/>
    <property type="project" value="InterPro"/>
</dbReference>
<proteinExistence type="inferred from homology"/>
<dbReference type="CDD" id="cd08503">
    <property type="entry name" value="PBP2_NikA_DppA_OppA_like_17"/>
    <property type="match status" value="1"/>
</dbReference>
<feature type="domain" description="Solute-binding protein family 5" evidence="5">
    <location>
        <begin position="97"/>
        <end position="445"/>
    </location>
</feature>
<dbReference type="InterPro" id="IPR006311">
    <property type="entry name" value="TAT_signal"/>
</dbReference>
<dbReference type="AlphaFoldDB" id="A0A1Y6CRX4"/>
<evidence type="ECO:0000313" key="6">
    <source>
        <dbReference type="EMBL" id="SMF83962.1"/>
    </source>
</evidence>
<dbReference type="Gene3D" id="3.10.105.10">
    <property type="entry name" value="Dipeptide-binding Protein, Domain 3"/>
    <property type="match status" value="1"/>
</dbReference>
<dbReference type="PROSITE" id="PS51318">
    <property type="entry name" value="TAT"/>
    <property type="match status" value="1"/>
</dbReference>
<accession>A0A1Y6CRX4</accession>
<dbReference type="Gene3D" id="3.40.190.10">
    <property type="entry name" value="Periplasmic binding protein-like II"/>
    <property type="match status" value="1"/>
</dbReference>
<dbReference type="Gene3D" id="3.90.76.10">
    <property type="entry name" value="Dipeptide-binding Protein, Domain 1"/>
    <property type="match status" value="1"/>
</dbReference>
<comment type="similarity">
    <text evidence="2">Belongs to the bacterial solute-binding protein 5 family.</text>
</comment>
<evidence type="ECO:0000256" key="2">
    <source>
        <dbReference type="ARBA" id="ARBA00005695"/>
    </source>
</evidence>
<dbReference type="EMBL" id="FWZX01000052">
    <property type="protein sequence ID" value="SMF83962.1"/>
    <property type="molecule type" value="Genomic_DNA"/>
</dbReference>
<evidence type="ECO:0000256" key="4">
    <source>
        <dbReference type="ARBA" id="ARBA00022729"/>
    </source>
</evidence>
<dbReference type="Proteomes" id="UP000192917">
    <property type="component" value="Unassembled WGS sequence"/>
</dbReference>
<dbReference type="GO" id="GO:0030288">
    <property type="term" value="C:outer membrane-bounded periplasmic space"/>
    <property type="evidence" value="ECO:0007669"/>
    <property type="project" value="UniProtKB-ARBA"/>
</dbReference>
<dbReference type="InterPro" id="IPR039424">
    <property type="entry name" value="SBP_5"/>
</dbReference>
<reference evidence="6 7" key="1">
    <citation type="submission" date="2017-04" db="EMBL/GenBank/DDBJ databases">
        <authorList>
            <person name="Afonso C.L."/>
            <person name="Miller P.J."/>
            <person name="Scott M.A."/>
            <person name="Spackman E."/>
            <person name="Goraichik I."/>
            <person name="Dimitrov K.M."/>
            <person name="Suarez D.L."/>
            <person name="Swayne D.E."/>
        </authorList>
    </citation>
    <scope>NUCLEOTIDE SEQUENCE [LARGE SCALE GENOMIC DNA]</scope>
    <source>
        <strain evidence="6 7">USBA 355</strain>
    </source>
</reference>
<name>A0A1Y6CRX4_9PROT</name>
<dbReference type="GO" id="GO:1904680">
    <property type="term" value="F:peptide transmembrane transporter activity"/>
    <property type="evidence" value="ECO:0007669"/>
    <property type="project" value="TreeGrafter"/>
</dbReference>
<evidence type="ECO:0000256" key="1">
    <source>
        <dbReference type="ARBA" id="ARBA00004418"/>
    </source>
</evidence>
<comment type="subcellular location">
    <subcellularLocation>
        <location evidence="1">Periplasm</location>
    </subcellularLocation>
</comment>
<dbReference type="RefSeq" id="WP_085127240.1">
    <property type="nucleotide sequence ID" value="NZ_FWZX01000052.1"/>
</dbReference>
<gene>
    <name evidence="6" type="ORF">SAMN05428998_1528</name>
</gene>
<keyword evidence="3" id="KW-0813">Transport</keyword>
<dbReference type="InterPro" id="IPR030678">
    <property type="entry name" value="Peptide/Ni-bd"/>
</dbReference>
<dbReference type="Pfam" id="PF00496">
    <property type="entry name" value="SBP_bac_5"/>
    <property type="match status" value="1"/>
</dbReference>